<protein>
    <recommendedName>
        <fullName evidence="10">Dibenzothiophene monooxygenase</fullName>
        <ecNumber evidence="9">1.14.14.21</ecNumber>
    </recommendedName>
</protein>
<dbReference type="Gene3D" id="1.10.540.10">
    <property type="entry name" value="Acyl-CoA dehydrogenase/oxidase, N-terminal domain"/>
    <property type="match status" value="1"/>
</dbReference>
<dbReference type="InterPro" id="IPR037069">
    <property type="entry name" value="AcylCoA_DH/ox_N_sf"/>
</dbReference>
<evidence type="ECO:0000256" key="7">
    <source>
        <dbReference type="ARBA" id="ARBA00034307"/>
    </source>
</evidence>
<name>A0ABS4ILF0_9BACI</name>
<comment type="caution">
    <text evidence="16">The sequence shown here is derived from an EMBL/GenBank/DDBJ whole genome shotgun (WGS) entry which is preliminary data.</text>
</comment>
<dbReference type="InterPro" id="IPR006091">
    <property type="entry name" value="Acyl-CoA_Oxase/DH_mid-dom"/>
</dbReference>
<comment type="similarity">
    <text evidence="8">Belongs to the DszC flavin monooxygenase family.</text>
</comment>
<keyword evidence="3" id="KW-0288">FMN</keyword>
<evidence type="ECO:0000259" key="15">
    <source>
        <dbReference type="Pfam" id="PF08028"/>
    </source>
</evidence>
<evidence type="ECO:0000256" key="13">
    <source>
        <dbReference type="ARBA" id="ARBA00049456"/>
    </source>
</evidence>
<sequence>MSNSSVVTGEKEENVTVPDIHSKAFDQLISDIAADFKKRSNEEGRQHPFKGVQLIKEFRLGAIRLPKNAGGAGSSFVDLFTAVIRIAEADPDVAHIIRAHFMTVESLLQSPETPLRKKIVEAVGNGAIIGNAYTENSKHQAGGYEYDTKLTKEGDHYLLNGEKIFTTGTYYSDYTEVKAMLHGSPTLLIVPVSREGVTVLDDWDGIGQKMTGSGTTIFENVVVEANETFTDRQKKGQYAPVPHLYLQAIIAGIVRNIVTDATDLIHKRKRSFFHGNTNDLKQDVQLQQVVGQLSSFAFAAEAMVLAAAKSVDDASEYPDSAAEHNAALRGSQVKVAIEELAFKAATLLFEVGGASATIQSANLDRHWRNIRTLASHNPTLYKARAIGDYYINNELLPDSAYF</sequence>
<comment type="catalytic activity">
    <reaction evidence="12">
        <text>dibenzothiophene 5-oxide + FMNH2 + O2 = dibenzothiophene 5,5-dioxide + FMN + H2O + H(+)</text>
        <dbReference type="Rhea" id="RHEA:49080"/>
        <dbReference type="ChEBI" id="CHEBI:15377"/>
        <dbReference type="ChEBI" id="CHEBI:15378"/>
        <dbReference type="ChEBI" id="CHEBI:15379"/>
        <dbReference type="ChEBI" id="CHEBI:23683"/>
        <dbReference type="ChEBI" id="CHEBI:57618"/>
        <dbReference type="ChEBI" id="CHEBI:58210"/>
        <dbReference type="ChEBI" id="CHEBI:90356"/>
    </reaction>
</comment>
<comment type="catalytic activity">
    <reaction evidence="11">
        <text>dibenzothiophene + FMNH2 + O2 = dibenzothiophene 5-oxide + FMN + H2O + H(+)</text>
        <dbReference type="Rhea" id="RHEA:49076"/>
        <dbReference type="ChEBI" id="CHEBI:15377"/>
        <dbReference type="ChEBI" id="CHEBI:15378"/>
        <dbReference type="ChEBI" id="CHEBI:15379"/>
        <dbReference type="ChEBI" id="CHEBI:23681"/>
        <dbReference type="ChEBI" id="CHEBI:23683"/>
        <dbReference type="ChEBI" id="CHEBI:57618"/>
        <dbReference type="ChEBI" id="CHEBI:58210"/>
    </reaction>
</comment>
<evidence type="ECO:0000313" key="17">
    <source>
        <dbReference type="Proteomes" id="UP001519345"/>
    </source>
</evidence>
<keyword evidence="17" id="KW-1185">Reference proteome</keyword>
<dbReference type="EMBL" id="JAGGKX010000025">
    <property type="protein sequence ID" value="MBP1971375.1"/>
    <property type="molecule type" value="Genomic_DNA"/>
</dbReference>
<dbReference type="SUPFAM" id="SSF47203">
    <property type="entry name" value="Acyl-CoA dehydrogenase C-terminal domain-like"/>
    <property type="match status" value="1"/>
</dbReference>
<evidence type="ECO:0000256" key="5">
    <source>
        <dbReference type="ARBA" id="ARBA00023002"/>
    </source>
</evidence>
<dbReference type="Proteomes" id="UP001519345">
    <property type="component" value="Unassembled WGS sequence"/>
</dbReference>
<evidence type="ECO:0000256" key="12">
    <source>
        <dbReference type="ARBA" id="ARBA00048445"/>
    </source>
</evidence>
<evidence type="ECO:0000256" key="6">
    <source>
        <dbReference type="ARBA" id="ARBA00023033"/>
    </source>
</evidence>
<evidence type="ECO:0000256" key="3">
    <source>
        <dbReference type="ARBA" id="ARBA00022643"/>
    </source>
</evidence>
<dbReference type="EC" id="1.14.14.21" evidence="9"/>
<dbReference type="PIRSF" id="PIRSF016578">
    <property type="entry name" value="HsaA"/>
    <property type="match status" value="1"/>
</dbReference>
<comment type="pathway">
    <text evidence="7">Sulfur metabolism; dibenzothiophene degradation.</text>
</comment>
<dbReference type="InterPro" id="IPR009100">
    <property type="entry name" value="AcylCoA_DH/oxidase_NM_dom_sf"/>
</dbReference>
<evidence type="ECO:0000313" key="16">
    <source>
        <dbReference type="EMBL" id="MBP1971375.1"/>
    </source>
</evidence>
<proteinExistence type="inferred from homology"/>
<keyword evidence="5" id="KW-0560">Oxidoreductase</keyword>
<evidence type="ECO:0000256" key="9">
    <source>
        <dbReference type="ARBA" id="ARBA00034328"/>
    </source>
</evidence>
<evidence type="ECO:0000256" key="10">
    <source>
        <dbReference type="ARBA" id="ARBA00034345"/>
    </source>
</evidence>
<comment type="catalytic activity">
    <reaction evidence="13">
        <text>dibenzothiophene + 2 FMNH2 + 2 O2 = dibenzothiophene 5,5-dioxide + 2 FMN + 2 H2O + 2 H(+)</text>
        <dbReference type="Rhea" id="RHEA:49072"/>
        <dbReference type="ChEBI" id="CHEBI:15377"/>
        <dbReference type="ChEBI" id="CHEBI:15378"/>
        <dbReference type="ChEBI" id="CHEBI:15379"/>
        <dbReference type="ChEBI" id="CHEBI:23681"/>
        <dbReference type="ChEBI" id="CHEBI:57618"/>
        <dbReference type="ChEBI" id="CHEBI:58210"/>
        <dbReference type="ChEBI" id="CHEBI:90356"/>
        <dbReference type="EC" id="1.14.14.21"/>
    </reaction>
</comment>
<evidence type="ECO:0000256" key="2">
    <source>
        <dbReference type="ARBA" id="ARBA00022630"/>
    </source>
</evidence>
<evidence type="ECO:0000256" key="8">
    <source>
        <dbReference type="ARBA" id="ARBA00034317"/>
    </source>
</evidence>
<accession>A0ABS4ILF0</accession>
<dbReference type="PANTHER" id="PTHR43884:SF12">
    <property type="entry name" value="ISOVALERYL-COA DEHYDROGENASE, MITOCHONDRIAL-RELATED"/>
    <property type="match status" value="1"/>
</dbReference>
<gene>
    <name evidence="16" type="ORF">J2Z83_003514</name>
</gene>
<dbReference type="Pfam" id="PF08028">
    <property type="entry name" value="Acyl-CoA_dh_2"/>
    <property type="match status" value="1"/>
</dbReference>
<dbReference type="InterPro" id="IPR013107">
    <property type="entry name" value="Acyl-CoA_DH_C"/>
</dbReference>
<dbReference type="Gene3D" id="2.40.110.10">
    <property type="entry name" value="Butyryl-CoA Dehydrogenase, subunit A, domain 2"/>
    <property type="match status" value="1"/>
</dbReference>
<keyword evidence="6" id="KW-0503">Monooxygenase</keyword>
<evidence type="ECO:0000259" key="14">
    <source>
        <dbReference type="Pfam" id="PF02770"/>
    </source>
</evidence>
<evidence type="ECO:0000256" key="1">
    <source>
        <dbReference type="ARBA" id="ARBA00004496"/>
    </source>
</evidence>
<dbReference type="RefSeq" id="WP_209464434.1">
    <property type="nucleotide sequence ID" value="NZ_CP110224.1"/>
</dbReference>
<dbReference type="SUPFAM" id="SSF56645">
    <property type="entry name" value="Acyl-CoA dehydrogenase NM domain-like"/>
    <property type="match status" value="1"/>
</dbReference>
<comment type="subcellular location">
    <subcellularLocation>
        <location evidence="1">Cytoplasm</location>
    </subcellularLocation>
</comment>
<dbReference type="Pfam" id="PF02770">
    <property type="entry name" value="Acyl-CoA_dh_M"/>
    <property type="match status" value="1"/>
</dbReference>
<dbReference type="InterPro" id="IPR036250">
    <property type="entry name" value="AcylCo_DH-like_C"/>
</dbReference>
<keyword evidence="4" id="KW-0547">Nucleotide-binding</keyword>
<keyword evidence="2" id="KW-0285">Flavoprotein</keyword>
<dbReference type="InterPro" id="IPR046373">
    <property type="entry name" value="Acyl-CoA_Oxase/DH_mid-dom_sf"/>
</dbReference>
<dbReference type="PANTHER" id="PTHR43884">
    <property type="entry name" value="ACYL-COA DEHYDROGENASE"/>
    <property type="match status" value="1"/>
</dbReference>
<evidence type="ECO:0000256" key="4">
    <source>
        <dbReference type="ARBA" id="ARBA00022741"/>
    </source>
</evidence>
<feature type="domain" description="Acyl-CoA dehydrogenase C-terminal" evidence="15">
    <location>
        <begin position="248"/>
        <end position="377"/>
    </location>
</feature>
<reference evidence="16 17" key="1">
    <citation type="submission" date="2021-03" db="EMBL/GenBank/DDBJ databases">
        <title>Genomic Encyclopedia of Type Strains, Phase IV (KMG-IV): sequencing the most valuable type-strain genomes for metagenomic binning, comparative biology and taxonomic classification.</title>
        <authorList>
            <person name="Goeker M."/>
        </authorList>
    </citation>
    <scope>NUCLEOTIDE SEQUENCE [LARGE SCALE GENOMIC DNA]</scope>
    <source>
        <strain evidence="16 17">DSM 25609</strain>
    </source>
</reference>
<organism evidence="16 17">
    <name type="scientific">Virgibacillus natechei</name>
    <dbReference type="NCBI Taxonomy" id="1216297"/>
    <lineage>
        <taxon>Bacteria</taxon>
        <taxon>Bacillati</taxon>
        <taxon>Bacillota</taxon>
        <taxon>Bacilli</taxon>
        <taxon>Bacillales</taxon>
        <taxon>Bacillaceae</taxon>
        <taxon>Virgibacillus</taxon>
    </lineage>
</organism>
<evidence type="ECO:0000256" key="11">
    <source>
        <dbReference type="ARBA" id="ARBA00047859"/>
    </source>
</evidence>
<feature type="domain" description="Acyl-CoA oxidase/dehydrogenase middle" evidence="14">
    <location>
        <begin position="147"/>
        <end position="221"/>
    </location>
</feature>
<dbReference type="Gene3D" id="1.20.140.10">
    <property type="entry name" value="Butyryl-CoA Dehydrogenase, subunit A, domain 3"/>
    <property type="match status" value="1"/>
</dbReference>